<name>A0A6G8R1F0_9CAUD</name>
<dbReference type="RefSeq" id="YP_010652096.1">
    <property type="nucleotide sequence ID" value="NC_070785.1"/>
</dbReference>
<dbReference type="KEGG" id="vg:77927850"/>
<proteinExistence type="predicted"/>
<keyword evidence="2" id="KW-1185">Reference proteome</keyword>
<accession>A0A6G8R1F0</accession>
<dbReference type="GeneID" id="77927850"/>
<reference evidence="1 2" key="1">
    <citation type="submission" date="2020-02" db="EMBL/GenBank/DDBJ databases">
        <authorList>
            <person name="Bullock J.N."/>
            <person name="Barnes M.L."/>
            <person name="Kankolongo K.M."/>
            <person name="Dejene B.A."/>
            <person name="Lindsay P.E."/>
            <person name="Bhuiyan S."/>
            <person name="Nayek S."/>
            <person name="Hughes L.E."/>
            <person name="Garlena R.A."/>
            <person name="Russell D.A."/>
            <person name="Pope W.H."/>
            <person name="Jacobs-Sera D."/>
            <person name="Hatfull G.F."/>
        </authorList>
    </citation>
    <scope>NUCLEOTIDE SEQUENCE [LARGE SCALE GENOMIC DNA]</scope>
</reference>
<organism evidence="1 2">
    <name type="scientific">Streptomyces phage Wakanda</name>
    <dbReference type="NCBI Taxonomy" id="2713267"/>
    <lineage>
        <taxon>Viruses</taxon>
        <taxon>Duplodnaviria</taxon>
        <taxon>Heunggongvirae</taxon>
        <taxon>Uroviricota</taxon>
        <taxon>Caudoviricetes</taxon>
        <taxon>Stanwilliamsviridae</taxon>
        <taxon>Loccivirinae</taxon>
        <taxon>Wakandavirus</taxon>
        <taxon>Wakandavirus wakanda</taxon>
    </lineage>
</organism>
<gene>
    <name evidence="1" type="primary">13</name>
    <name evidence="1" type="ORF">SEA_WAKANDA_13</name>
</gene>
<dbReference type="Proteomes" id="UP000501266">
    <property type="component" value="Segment"/>
</dbReference>
<sequence>MASQYLKVVTSGRYYADSYFEYFYTFETSNPANTWVAAGVKSGVNYVVSPNFSTQDEAERYLEKLLK</sequence>
<evidence type="ECO:0000313" key="2">
    <source>
        <dbReference type="Proteomes" id="UP000501266"/>
    </source>
</evidence>
<dbReference type="EMBL" id="MT024865">
    <property type="protein sequence ID" value="QIN94006.1"/>
    <property type="molecule type" value="Genomic_DNA"/>
</dbReference>
<evidence type="ECO:0000313" key="1">
    <source>
        <dbReference type="EMBL" id="QIN94006.1"/>
    </source>
</evidence>
<protein>
    <submittedName>
        <fullName evidence="1">Uncharacterized protein</fullName>
    </submittedName>
</protein>